<dbReference type="SUPFAM" id="SSF55781">
    <property type="entry name" value="GAF domain-like"/>
    <property type="match status" value="1"/>
</dbReference>
<keyword evidence="3" id="KW-0804">Transcription</keyword>
<protein>
    <submittedName>
        <fullName evidence="6">IclR family transcriptional regulator</fullName>
    </submittedName>
</protein>
<evidence type="ECO:0000256" key="1">
    <source>
        <dbReference type="ARBA" id="ARBA00023015"/>
    </source>
</evidence>
<dbReference type="InterPro" id="IPR014757">
    <property type="entry name" value="Tscrpt_reg_IclR_C"/>
</dbReference>
<evidence type="ECO:0000313" key="6">
    <source>
        <dbReference type="EMBL" id="GAA1913601.1"/>
    </source>
</evidence>
<organism evidence="6 7">
    <name type="scientific">Nocardioides lentus</name>
    <dbReference type="NCBI Taxonomy" id="338077"/>
    <lineage>
        <taxon>Bacteria</taxon>
        <taxon>Bacillati</taxon>
        <taxon>Actinomycetota</taxon>
        <taxon>Actinomycetes</taxon>
        <taxon>Propionibacteriales</taxon>
        <taxon>Nocardioidaceae</taxon>
        <taxon>Nocardioides</taxon>
    </lineage>
</organism>
<dbReference type="SUPFAM" id="SSF46785">
    <property type="entry name" value="Winged helix' DNA-binding domain"/>
    <property type="match status" value="1"/>
</dbReference>
<dbReference type="InterPro" id="IPR036388">
    <property type="entry name" value="WH-like_DNA-bd_sf"/>
</dbReference>
<accession>A0ABP5AJB8</accession>
<evidence type="ECO:0000256" key="3">
    <source>
        <dbReference type="ARBA" id="ARBA00023163"/>
    </source>
</evidence>
<dbReference type="InterPro" id="IPR029016">
    <property type="entry name" value="GAF-like_dom_sf"/>
</dbReference>
<dbReference type="InterPro" id="IPR036390">
    <property type="entry name" value="WH_DNA-bd_sf"/>
</dbReference>
<dbReference type="Pfam" id="PF01614">
    <property type="entry name" value="IclR_C"/>
    <property type="match status" value="1"/>
</dbReference>
<proteinExistence type="predicted"/>
<feature type="domain" description="IclR-ED" evidence="5">
    <location>
        <begin position="68"/>
        <end position="251"/>
    </location>
</feature>
<dbReference type="Proteomes" id="UP001501612">
    <property type="component" value="Unassembled WGS sequence"/>
</dbReference>
<comment type="caution">
    <text evidence="6">The sequence shown here is derived from an EMBL/GenBank/DDBJ whole genome shotgun (WGS) entry which is preliminary data.</text>
</comment>
<dbReference type="RefSeq" id="WP_344005480.1">
    <property type="nucleotide sequence ID" value="NZ_BAAAMY010000004.1"/>
</dbReference>
<sequence length="256" mass="27196">MESPAHVVGRAGGLLRALAAHEPEGATTTAAASYAALPRPTAHRLLGDLAAEGLVERAADGRWLLGPELWLLGRSAASRYDAVGLARPVLARLSDATGESAFLSVRRGDETVCLVQHDGSFPIRSHVLHEGIRFPLGVASAGLVLLAHLSGPERASYLDSADLVGRWGPAHARDAVERRVRATRRTGYAVNPGLVVEGSWGMAAAVFDEAGAPAWALSLTGVASRFGAARRREHGELLLREAHELTRLLTRRPQRG</sequence>
<evidence type="ECO:0000313" key="7">
    <source>
        <dbReference type="Proteomes" id="UP001501612"/>
    </source>
</evidence>
<dbReference type="Gene3D" id="3.30.450.40">
    <property type="match status" value="1"/>
</dbReference>
<dbReference type="Gene3D" id="1.10.10.10">
    <property type="entry name" value="Winged helix-like DNA-binding domain superfamily/Winged helix DNA-binding domain"/>
    <property type="match status" value="1"/>
</dbReference>
<evidence type="ECO:0000259" key="5">
    <source>
        <dbReference type="PROSITE" id="PS51078"/>
    </source>
</evidence>
<reference evidence="7" key="1">
    <citation type="journal article" date="2019" name="Int. J. Syst. Evol. Microbiol.">
        <title>The Global Catalogue of Microorganisms (GCM) 10K type strain sequencing project: providing services to taxonomists for standard genome sequencing and annotation.</title>
        <authorList>
            <consortium name="The Broad Institute Genomics Platform"/>
            <consortium name="The Broad Institute Genome Sequencing Center for Infectious Disease"/>
            <person name="Wu L."/>
            <person name="Ma J."/>
        </authorList>
    </citation>
    <scope>NUCLEOTIDE SEQUENCE [LARGE SCALE GENOMIC DNA]</scope>
    <source>
        <strain evidence="7">JCM 14046</strain>
    </source>
</reference>
<dbReference type="InterPro" id="IPR005471">
    <property type="entry name" value="Tscrpt_reg_IclR_N"/>
</dbReference>
<dbReference type="Pfam" id="PF09339">
    <property type="entry name" value="HTH_IclR"/>
    <property type="match status" value="1"/>
</dbReference>
<keyword evidence="2" id="KW-0238">DNA-binding</keyword>
<dbReference type="PANTHER" id="PTHR30136">
    <property type="entry name" value="HELIX-TURN-HELIX TRANSCRIPTIONAL REGULATOR, ICLR FAMILY"/>
    <property type="match status" value="1"/>
</dbReference>
<dbReference type="PROSITE" id="PS51077">
    <property type="entry name" value="HTH_ICLR"/>
    <property type="match status" value="1"/>
</dbReference>
<dbReference type="EMBL" id="BAAAMY010000004">
    <property type="protein sequence ID" value="GAA1913601.1"/>
    <property type="molecule type" value="Genomic_DNA"/>
</dbReference>
<evidence type="ECO:0000259" key="4">
    <source>
        <dbReference type="PROSITE" id="PS51077"/>
    </source>
</evidence>
<gene>
    <name evidence="6" type="ORF">GCM10009737_13680</name>
</gene>
<keyword evidence="7" id="KW-1185">Reference proteome</keyword>
<dbReference type="InterPro" id="IPR050707">
    <property type="entry name" value="HTH_MetabolicPath_Reg"/>
</dbReference>
<keyword evidence="1" id="KW-0805">Transcription regulation</keyword>
<dbReference type="PANTHER" id="PTHR30136:SF39">
    <property type="entry name" value="TRANSCRIPTIONAL REGULATORY PROTEIN"/>
    <property type="match status" value="1"/>
</dbReference>
<name>A0ABP5AJB8_9ACTN</name>
<feature type="domain" description="HTH iclR-type" evidence="4">
    <location>
        <begin position="5"/>
        <end position="67"/>
    </location>
</feature>
<dbReference type="PROSITE" id="PS51078">
    <property type="entry name" value="ICLR_ED"/>
    <property type="match status" value="1"/>
</dbReference>
<dbReference type="SMART" id="SM00346">
    <property type="entry name" value="HTH_ICLR"/>
    <property type="match status" value="1"/>
</dbReference>
<evidence type="ECO:0000256" key="2">
    <source>
        <dbReference type="ARBA" id="ARBA00023125"/>
    </source>
</evidence>